<keyword evidence="2 5" id="KW-0732">Signal</keyword>
<dbReference type="EMBL" id="CP114203">
    <property type="protein sequence ID" value="WAU08489.1"/>
    <property type="molecule type" value="Genomic_DNA"/>
</dbReference>
<protein>
    <submittedName>
        <fullName evidence="6">Tyrosinase cofactor</fullName>
    </submittedName>
</protein>
<dbReference type="Pfam" id="PF06236">
    <property type="entry name" value="MelC1"/>
    <property type="match status" value="1"/>
</dbReference>
<comment type="similarity">
    <text evidence="1">Belongs to the melC1 family.</text>
</comment>
<dbReference type="RefSeq" id="WP_277412723.1">
    <property type="nucleotide sequence ID" value="NZ_CP114203.1"/>
</dbReference>
<proteinExistence type="inferred from homology"/>
<evidence type="ECO:0000256" key="2">
    <source>
        <dbReference type="ARBA" id="ARBA00022729"/>
    </source>
</evidence>
<dbReference type="GeneID" id="301336346"/>
<dbReference type="InterPro" id="IPR006311">
    <property type="entry name" value="TAT_signal"/>
</dbReference>
<gene>
    <name evidence="6" type="ORF">STRNI_007204</name>
</gene>
<evidence type="ECO:0000313" key="7">
    <source>
        <dbReference type="Proteomes" id="UP001210169"/>
    </source>
</evidence>
<dbReference type="InterPro" id="IPR023199">
    <property type="entry name" value="GriE/MELC1_sf"/>
</dbReference>
<dbReference type="InterPro" id="IPR010928">
    <property type="entry name" value="MelC1"/>
</dbReference>
<feature type="signal peptide" evidence="5">
    <location>
        <begin position="1"/>
        <end position="29"/>
    </location>
</feature>
<name>A0ABY7JBB2_STRNI</name>
<accession>A0ABY7JBB2</accession>
<sequence length="153" mass="16030">MSRPTRRQVLHGSAAALTGAVLTGPAAYADTAAARPADGHGNSAGHGPSGGHQMPEPFDEMYQGRHIEGWPADDGGSQNGGHEGHHAGRAAGPHEGMDFVVRIDNDDLHVMRNADGTWISLVNHYETFTTPRALARAGVRELQGADLVPVVTG</sequence>
<evidence type="ECO:0000256" key="4">
    <source>
        <dbReference type="SAM" id="MobiDB-lite"/>
    </source>
</evidence>
<keyword evidence="3" id="KW-0186">Copper</keyword>
<reference evidence="6 7" key="1">
    <citation type="submission" date="2022-12" db="EMBL/GenBank/DDBJ databases">
        <authorList>
            <person name="Ruckert C."/>
            <person name="Busche T."/>
            <person name="Kalinowski J."/>
            <person name="Wittmann C."/>
        </authorList>
    </citation>
    <scope>NUCLEOTIDE SEQUENCE [LARGE SCALE GENOMIC DNA]</scope>
    <source>
        <strain evidence="6 7">DSM 40276</strain>
    </source>
</reference>
<dbReference type="NCBIfam" id="NF047833">
    <property type="entry name" value="TyroCdyMelC1"/>
    <property type="match status" value="1"/>
</dbReference>
<dbReference type="PROSITE" id="PS51318">
    <property type="entry name" value="TAT"/>
    <property type="match status" value="1"/>
</dbReference>
<evidence type="ECO:0000256" key="5">
    <source>
        <dbReference type="SAM" id="SignalP"/>
    </source>
</evidence>
<evidence type="ECO:0000256" key="1">
    <source>
        <dbReference type="ARBA" id="ARBA00009871"/>
    </source>
</evidence>
<feature type="region of interest" description="Disordered" evidence="4">
    <location>
        <begin position="34"/>
        <end position="93"/>
    </location>
</feature>
<evidence type="ECO:0000313" key="6">
    <source>
        <dbReference type="EMBL" id="WAU08489.1"/>
    </source>
</evidence>
<dbReference type="Gene3D" id="3.30.1880.10">
    <property type="entry name" value="protein ne1242 domain like"/>
    <property type="match status" value="1"/>
</dbReference>
<organism evidence="6 7">
    <name type="scientific">Streptomyces nigrescens</name>
    <dbReference type="NCBI Taxonomy" id="1920"/>
    <lineage>
        <taxon>Bacteria</taxon>
        <taxon>Bacillati</taxon>
        <taxon>Actinomycetota</taxon>
        <taxon>Actinomycetes</taxon>
        <taxon>Kitasatosporales</taxon>
        <taxon>Streptomycetaceae</taxon>
        <taxon>Streptomyces</taxon>
    </lineage>
</organism>
<keyword evidence="7" id="KW-1185">Reference proteome</keyword>
<feature type="chain" id="PRO_5047155383" evidence="5">
    <location>
        <begin position="30"/>
        <end position="153"/>
    </location>
</feature>
<evidence type="ECO:0000256" key="3">
    <source>
        <dbReference type="ARBA" id="ARBA00023008"/>
    </source>
</evidence>
<dbReference type="Proteomes" id="UP001210169">
    <property type="component" value="Chromosome"/>
</dbReference>